<evidence type="ECO:0000313" key="3">
    <source>
        <dbReference type="EMBL" id="RMI86471.1"/>
    </source>
</evidence>
<dbReference type="InterPro" id="IPR018913">
    <property type="entry name" value="BppU_N"/>
</dbReference>
<evidence type="ECO:0000313" key="4">
    <source>
        <dbReference type="Proteomes" id="UP000269505"/>
    </source>
</evidence>
<dbReference type="AlphaFoldDB" id="A0AAQ0MJX5"/>
<evidence type="ECO:0000259" key="2">
    <source>
        <dbReference type="Pfam" id="PF10651"/>
    </source>
</evidence>
<proteinExistence type="predicted"/>
<reference evidence="3 4" key="1">
    <citation type="submission" date="2018-10" db="EMBL/GenBank/DDBJ databases">
        <title>Staphylococcus pseudoxylosus sp. nov., isolated from bovine mastitis.</title>
        <authorList>
            <person name="Macfadyen A.C."/>
            <person name="Leroy S."/>
            <person name="Harrison E.M."/>
            <person name="Parkhill J."/>
            <person name="Holmes M.A."/>
            <person name="Paterson G.K."/>
        </authorList>
    </citation>
    <scope>NUCLEOTIDE SEQUENCE [LARGE SCALE GENOMIC DNA]</scope>
    <source>
        <strain evidence="3 4">S04009</strain>
    </source>
</reference>
<dbReference type="RefSeq" id="WP_122062607.1">
    <property type="nucleotide sequence ID" value="NZ_JAHCSS010000003.1"/>
</dbReference>
<accession>A0AAQ0MJX5</accession>
<protein>
    <submittedName>
        <fullName evidence="3">DUF2479 domain-containing protein</fullName>
    </submittedName>
</protein>
<dbReference type="Pfam" id="PF10651">
    <property type="entry name" value="BppU_N"/>
    <property type="match status" value="1"/>
</dbReference>
<name>A0AAQ0MJX5_9STAP</name>
<sequence length="383" mass="43722">MTMDKVAKTNLDVTAYYRDLKKLNVEFYNQDINTSKLKFQITRNKQPMLLSDINVNSQIILVTSDGSKKVDNLTFEDEINGVLSYTLPNDVLAHVGDVTGEIFINRKGSDDTIVVRTFKFSIKDALVNTISADTKLSYIRKFDDLEVLIKERVSEIQESIKNLDDYVTKVNNAKEDALQAIGLSKDEVELIIENGKSEIEGLLTNDTFLKVEDFDQYKTNIDNQMKDFKYNLEEKIEAKVTKEDYEKEVNDLRNQIKTYKETHHDTGWVPFNIINGGRTNPAYGYDGERNGFGCSYRVVTQGNVTTKYLRVNADSVSHSQIIAQLPEGFAKYVEVGYIRAPLKHNGTSIIIETNGEVKLYVANEDEWENSDSKYIYGEISWID</sequence>
<dbReference type="EMBL" id="RCVN01000001">
    <property type="protein sequence ID" value="RMI86471.1"/>
    <property type="molecule type" value="Genomic_DNA"/>
</dbReference>
<feature type="coiled-coil region" evidence="1">
    <location>
        <begin position="235"/>
        <end position="262"/>
    </location>
</feature>
<evidence type="ECO:0000256" key="1">
    <source>
        <dbReference type="SAM" id="Coils"/>
    </source>
</evidence>
<dbReference type="Gene3D" id="2.60.40.3350">
    <property type="match status" value="1"/>
</dbReference>
<keyword evidence="4" id="KW-1185">Reference proteome</keyword>
<gene>
    <name evidence="3" type="ORF">D9V42_01370</name>
</gene>
<dbReference type="Proteomes" id="UP000269505">
    <property type="component" value="Unassembled WGS sequence"/>
</dbReference>
<keyword evidence="1" id="KW-0175">Coiled coil</keyword>
<feature type="domain" description="BppU N-terminal" evidence="2">
    <location>
        <begin position="9"/>
        <end position="150"/>
    </location>
</feature>
<comment type="caution">
    <text evidence="3">The sequence shown here is derived from an EMBL/GenBank/DDBJ whole genome shotgun (WGS) entry which is preliminary data.</text>
</comment>
<organism evidence="3 4">
    <name type="scientific">Staphylococcus pseudoxylosus</name>
    <dbReference type="NCBI Taxonomy" id="2282419"/>
    <lineage>
        <taxon>Bacteria</taxon>
        <taxon>Bacillati</taxon>
        <taxon>Bacillota</taxon>
        <taxon>Bacilli</taxon>
        <taxon>Bacillales</taxon>
        <taxon>Staphylococcaceae</taxon>
        <taxon>Staphylococcus</taxon>
    </lineage>
</organism>